<dbReference type="AlphaFoldDB" id="A0A2U1ZWB0"/>
<dbReference type="InterPro" id="IPR017853">
    <property type="entry name" value="GH"/>
</dbReference>
<dbReference type="Pfam" id="PF03537">
    <property type="entry name" value="Glyco_hydro_114"/>
    <property type="match status" value="1"/>
</dbReference>
<evidence type="ECO:0000256" key="1">
    <source>
        <dbReference type="SAM" id="SignalP"/>
    </source>
</evidence>
<organism evidence="3 4">
    <name type="scientific">Serinibacter arcticus</name>
    <dbReference type="NCBI Taxonomy" id="1655435"/>
    <lineage>
        <taxon>Bacteria</taxon>
        <taxon>Bacillati</taxon>
        <taxon>Actinomycetota</taxon>
        <taxon>Actinomycetes</taxon>
        <taxon>Micrococcales</taxon>
        <taxon>Beutenbergiaceae</taxon>
        <taxon>Serinibacter</taxon>
    </lineage>
</organism>
<comment type="caution">
    <text evidence="3">The sequence shown here is derived from an EMBL/GenBank/DDBJ whole genome shotgun (WGS) entry which is preliminary data.</text>
</comment>
<dbReference type="SUPFAM" id="SSF51445">
    <property type="entry name" value="(Trans)glycosidases"/>
    <property type="match status" value="1"/>
</dbReference>
<dbReference type="PANTHER" id="PTHR35273:SF2">
    <property type="entry name" value="ALPHA-GALACTOSIDASE"/>
    <property type="match status" value="1"/>
</dbReference>
<keyword evidence="4" id="KW-1185">Reference proteome</keyword>
<accession>A0A2U1ZWB0</accession>
<dbReference type="OrthoDB" id="319933at2"/>
<dbReference type="Gene3D" id="3.20.20.70">
    <property type="entry name" value="Aldolase class I"/>
    <property type="match status" value="1"/>
</dbReference>
<evidence type="ECO:0000259" key="2">
    <source>
        <dbReference type="Pfam" id="PF03537"/>
    </source>
</evidence>
<evidence type="ECO:0000313" key="3">
    <source>
        <dbReference type="EMBL" id="PWD51276.1"/>
    </source>
</evidence>
<dbReference type="InterPro" id="IPR004352">
    <property type="entry name" value="GH114_TIM-barrel"/>
</dbReference>
<dbReference type="EMBL" id="PYHR01000002">
    <property type="protein sequence ID" value="PWD51276.1"/>
    <property type="molecule type" value="Genomic_DNA"/>
</dbReference>
<name>A0A2U1ZWB0_9MICO</name>
<gene>
    <name evidence="3" type="ORF">C8046_12025</name>
</gene>
<protein>
    <recommendedName>
        <fullName evidence="2">Glycoside-hydrolase family GH114 TIM-barrel domain-containing protein</fullName>
    </recommendedName>
</protein>
<feature type="signal peptide" evidence="1">
    <location>
        <begin position="1"/>
        <end position="20"/>
    </location>
</feature>
<dbReference type="Proteomes" id="UP000245166">
    <property type="component" value="Unassembled WGS sequence"/>
</dbReference>
<dbReference type="PROSITE" id="PS51257">
    <property type="entry name" value="PROKAR_LIPOPROTEIN"/>
    <property type="match status" value="1"/>
</dbReference>
<evidence type="ECO:0000313" key="4">
    <source>
        <dbReference type="Proteomes" id="UP000245166"/>
    </source>
</evidence>
<feature type="chain" id="PRO_5015420701" description="Glycoside-hydrolase family GH114 TIM-barrel domain-containing protein" evidence="1">
    <location>
        <begin position="21"/>
        <end position="276"/>
    </location>
</feature>
<feature type="domain" description="Glycoside-hydrolase family GH114 TIM-barrel" evidence="2">
    <location>
        <begin position="42"/>
        <end position="259"/>
    </location>
</feature>
<dbReference type="InterPro" id="IPR013785">
    <property type="entry name" value="Aldolase_TIM"/>
</dbReference>
<reference evidence="3 4" key="1">
    <citation type="submission" date="2018-03" db="EMBL/GenBank/DDBJ databases">
        <title>Genome assembly of novel Miniimonas species PCH200.</title>
        <authorList>
            <person name="Thakur V."/>
            <person name="Kumar V."/>
            <person name="Singh D."/>
        </authorList>
    </citation>
    <scope>NUCLEOTIDE SEQUENCE [LARGE SCALE GENOMIC DNA]</scope>
    <source>
        <strain evidence="3 4">PCH200</strain>
    </source>
</reference>
<proteinExistence type="predicted"/>
<sequence length="276" mass="29361">MRTSPTATATLALACTLALAACSPAVDDGGATPALPPTSGPFDYQLGEPYGEAGEFAVVGRDVTADPLEGAYNVCYLNGFQTQPGALTSWEDEHPDALLREDGALVMDPDWPDEAVLDPTTPDQREAILAVVGPQIDTCAEKGFDAVELDNLDTFLRFDGVAREGALALASEYVGRAHDAGLAVGQKNAADVGEAAREEAGFDFAVVEECAVYDECGAYREVYGEHVLQIEYSDTLDDALTFDDVCADPDRAPLTVLRDRLLVGSDSPDHEREQCP</sequence>
<dbReference type="RefSeq" id="WP_109229657.1">
    <property type="nucleotide sequence ID" value="NZ_PYHR01000002.1"/>
</dbReference>
<keyword evidence="1" id="KW-0732">Signal</keyword>
<dbReference type="PANTHER" id="PTHR35273">
    <property type="entry name" value="ALPHA-1,4 POLYGALACTOSAMINIDASE, PUTATIVE (AFU_ORTHOLOGUE AFUA_3G07890)-RELATED"/>
    <property type="match status" value="1"/>
</dbReference>